<dbReference type="SFLD" id="SFLDS00003">
    <property type="entry name" value="Haloacid_Dehalogenase"/>
    <property type="match status" value="1"/>
</dbReference>
<accession>A0A926IAC6</accession>
<dbReference type="NCBIfam" id="TIGR01484">
    <property type="entry name" value="HAD-SF-IIB"/>
    <property type="match status" value="1"/>
</dbReference>
<dbReference type="InterPro" id="IPR023214">
    <property type="entry name" value="HAD_sf"/>
</dbReference>
<dbReference type="RefSeq" id="WP_249333430.1">
    <property type="nucleotide sequence ID" value="NZ_JACRSY010000026.1"/>
</dbReference>
<dbReference type="Gene3D" id="3.30.1240.10">
    <property type="match status" value="1"/>
</dbReference>
<sequence length="267" mass="30004">MDTQLIISDVDGTLIDQTEEISQAFNELSEKVKAEKIPFTIASGRCYSELKAFIEHFNIQLPVVVNNGAGGVQNGKLIWSNLVDPFMVKEAMLCADRMDMVVVTSDGLTDTAYRHNAYIQRQIEKFGRYNRFHIPLEHEWEDLKIQKLLLIDPEKPGRIDEVLKHLEPYKDHLNIVQYDARSADIMAKDSNKAMGIINIAKVLQIELANVMAVGDAQNDIEMIKQVGQGVAVANAKDELKQHADYVCENKNAAGVLEAVNKFYETAI</sequence>
<evidence type="ECO:0000313" key="2">
    <source>
        <dbReference type="Proteomes" id="UP000655830"/>
    </source>
</evidence>
<dbReference type="Gene3D" id="3.40.50.1000">
    <property type="entry name" value="HAD superfamily/HAD-like"/>
    <property type="match status" value="1"/>
</dbReference>
<dbReference type="Proteomes" id="UP000655830">
    <property type="component" value="Unassembled WGS sequence"/>
</dbReference>
<comment type="caution">
    <text evidence="1">The sequence shown here is derived from an EMBL/GenBank/DDBJ whole genome shotgun (WGS) entry which is preliminary data.</text>
</comment>
<organism evidence="1 2">
    <name type="scientific">Zhenhengia yiwuensis</name>
    <dbReference type="NCBI Taxonomy" id="2763666"/>
    <lineage>
        <taxon>Bacteria</taxon>
        <taxon>Bacillati</taxon>
        <taxon>Bacillota</taxon>
        <taxon>Clostridia</taxon>
        <taxon>Lachnospirales</taxon>
        <taxon>Lachnospiraceae</taxon>
        <taxon>Zhenhengia</taxon>
    </lineage>
</organism>
<name>A0A926IAC6_9FIRM</name>
<reference evidence="1" key="1">
    <citation type="submission" date="2020-08" db="EMBL/GenBank/DDBJ databases">
        <title>Genome public.</title>
        <authorList>
            <person name="Liu C."/>
            <person name="Sun Q."/>
        </authorList>
    </citation>
    <scope>NUCLEOTIDE SEQUENCE</scope>
    <source>
        <strain evidence="1">NSJ-12</strain>
    </source>
</reference>
<dbReference type="GO" id="GO:0005829">
    <property type="term" value="C:cytosol"/>
    <property type="evidence" value="ECO:0007669"/>
    <property type="project" value="TreeGrafter"/>
</dbReference>
<dbReference type="InterPro" id="IPR036412">
    <property type="entry name" value="HAD-like_sf"/>
</dbReference>
<keyword evidence="2" id="KW-1185">Reference proteome</keyword>
<dbReference type="InterPro" id="IPR000150">
    <property type="entry name" value="Cof"/>
</dbReference>
<gene>
    <name evidence="1" type="ORF">H8718_14435</name>
</gene>
<dbReference type="Pfam" id="PF08282">
    <property type="entry name" value="Hydrolase_3"/>
    <property type="match status" value="1"/>
</dbReference>
<dbReference type="GO" id="GO:0016791">
    <property type="term" value="F:phosphatase activity"/>
    <property type="evidence" value="ECO:0007669"/>
    <property type="project" value="UniProtKB-ARBA"/>
</dbReference>
<dbReference type="NCBIfam" id="TIGR00099">
    <property type="entry name" value="Cof-subfamily"/>
    <property type="match status" value="1"/>
</dbReference>
<dbReference type="GO" id="GO:0000287">
    <property type="term" value="F:magnesium ion binding"/>
    <property type="evidence" value="ECO:0007669"/>
    <property type="project" value="TreeGrafter"/>
</dbReference>
<dbReference type="SUPFAM" id="SSF56784">
    <property type="entry name" value="HAD-like"/>
    <property type="match status" value="1"/>
</dbReference>
<dbReference type="PANTHER" id="PTHR10000">
    <property type="entry name" value="PHOSPHOSERINE PHOSPHATASE"/>
    <property type="match status" value="1"/>
</dbReference>
<dbReference type="SFLD" id="SFLDG01140">
    <property type="entry name" value="C2.B:_Phosphomannomutase_and_P"/>
    <property type="match status" value="1"/>
</dbReference>
<keyword evidence="1" id="KW-0378">Hydrolase</keyword>
<evidence type="ECO:0000313" key="1">
    <source>
        <dbReference type="EMBL" id="MBC8580715.1"/>
    </source>
</evidence>
<dbReference type="PANTHER" id="PTHR10000:SF8">
    <property type="entry name" value="HAD SUPERFAMILY HYDROLASE-LIKE, TYPE 3"/>
    <property type="match status" value="1"/>
</dbReference>
<dbReference type="AlphaFoldDB" id="A0A926IAC6"/>
<dbReference type="InterPro" id="IPR006379">
    <property type="entry name" value="HAD-SF_hydro_IIB"/>
</dbReference>
<proteinExistence type="predicted"/>
<protein>
    <submittedName>
        <fullName evidence="1">HAD family hydrolase</fullName>
    </submittedName>
</protein>
<dbReference type="EMBL" id="JACRSY010000026">
    <property type="protein sequence ID" value="MBC8580715.1"/>
    <property type="molecule type" value="Genomic_DNA"/>
</dbReference>